<dbReference type="InterPro" id="IPR001206">
    <property type="entry name" value="Diacylglycerol_kinase_cat_dom"/>
</dbReference>
<dbReference type="SUPFAM" id="SSF111331">
    <property type="entry name" value="NAD kinase/diacylglycerol kinase-like"/>
    <property type="match status" value="1"/>
</dbReference>
<name>A0A9P9XVC9_9HYPO</name>
<feature type="compositionally biased region" description="Low complexity" evidence="1">
    <location>
        <begin position="492"/>
        <end position="501"/>
    </location>
</feature>
<dbReference type="GO" id="GO:0016301">
    <property type="term" value="F:kinase activity"/>
    <property type="evidence" value="ECO:0007669"/>
    <property type="project" value="InterPro"/>
</dbReference>
<organism evidence="3 4">
    <name type="scientific">Emericellopsis cladophorae</name>
    <dbReference type="NCBI Taxonomy" id="2686198"/>
    <lineage>
        <taxon>Eukaryota</taxon>
        <taxon>Fungi</taxon>
        <taxon>Dikarya</taxon>
        <taxon>Ascomycota</taxon>
        <taxon>Pezizomycotina</taxon>
        <taxon>Sordariomycetes</taxon>
        <taxon>Hypocreomycetidae</taxon>
        <taxon>Hypocreales</taxon>
        <taxon>Bionectriaceae</taxon>
        <taxon>Emericellopsis</taxon>
    </lineage>
</organism>
<dbReference type="Gene3D" id="3.40.50.10330">
    <property type="entry name" value="Probable inorganic polyphosphate/atp-NAD kinase, domain 1"/>
    <property type="match status" value="1"/>
</dbReference>
<keyword evidence="4" id="KW-1185">Reference proteome</keyword>
<dbReference type="PANTHER" id="PTHR39398:SF1">
    <property type="entry name" value="CSN8_PSMD8_EIF3K DOMAIN-CONTAINING PROTEIN"/>
    <property type="match status" value="1"/>
</dbReference>
<evidence type="ECO:0000259" key="2">
    <source>
        <dbReference type="PROSITE" id="PS50146"/>
    </source>
</evidence>
<evidence type="ECO:0000313" key="4">
    <source>
        <dbReference type="Proteomes" id="UP001055219"/>
    </source>
</evidence>
<gene>
    <name evidence="3" type="ORF">J7T54_003791</name>
</gene>
<reference evidence="3" key="1">
    <citation type="journal article" date="2021" name="J Fungi (Basel)">
        <title>Genomic and Metabolomic Analyses of the Marine Fungus Emericellopsis cladophorae: Insights into Saltwater Adaptability Mechanisms and Its Biosynthetic Potential.</title>
        <authorList>
            <person name="Goncalves M.F.M."/>
            <person name="Hilario S."/>
            <person name="Van de Peer Y."/>
            <person name="Esteves A.C."/>
            <person name="Alves A."/>
        </authorList>
    </citation>
    <scope>NUCLEOTIDE SEQUENCE</scope>
    <source>
        <strain evidence="3">MUM 19.33</strain>
    </source>
</reference>
<accession>A0A9P9XVC9</accession>
<reference evidence="3" key="2">
    <citation type="submission" date="2022-07" db="EMBL/GenBank/DDBJ databases">
        <authorList>
            <person name="Goncalves M.F.M."/>
            <person name="Hilario S."/>
            <person name="Van De Peer Y."/>
            <person name="Esteves A.C."/>
            <person name="Alves A."/>
        </authorList>
    </citation>
    <scope>NUCLEOTIDE SEQUENCE</scope>
    <source>
        <strain evidence="3">MUM 19.33</strain>
    </source>
</reference>
<dbReference type="PROSITE" id="PS50146">
    <property type="entry name" value="DAGK"/>
    <property type="match status" value="1"/>
</dbReference>
<dbReference type="InterPro" id="IPR016064">
    <property type="entry name" value="NAD/diacylglycerol_kinase_sf"/>
</dbReference>
<dbReference type="OrthoDB" id="3853857at2759"/>
<evidence type="ECO:0000256" key="1">
    <source>
        <dbReference type="SAM" id="MobiDB-lite"/>
    </source>
</evidence>
<protein>
    <recommendedName>
        <fullName evidence="2">DAGKc domain-containing protein</fullName>
    </recommendedName>
</protein>
<evidence type="ECO:0000313" key="3">
    <source>
        <dbReference type="EMBL" id="KAI6778079.1"/>
    </source>
</evidence>
<dbReference type="EMBL" id="JAGIXG020000083">
    <property type="protein sequence ID" value="KAI6778079.1"/>
    <property type="molecule type" value="Genomic_DNA"/>
</dbReference>
<proteinExistence type="predicted"/>
<dbReference type="RefSeq" id="XP_051358935.1">
    <property type="nucleotide sequence ID" value="XM_051510136.1"/>
</dbReference>
<dbReference type="Gene3D" id="2.60.200.40">
    <property type="match status" value="1"/>
</dbReference>
<feature type="compositionally biased region" description="Basic and acidic residues" evidence="1">
    <location>
        <begin position="505"/>
        <end position="514"/>
    </location>
</feature>
<dbReference type="SMART" id="SM00046">
    <property type="entry name" value="DAGKc"/>
    <property type="match status" value="1"/>
</dbReference>
<feature type="region of interest" description="Disordered" evidence="1">
    <location>
        <begin position="430"/>
        <end position="514"/>
    </location>
</feature>
<dbReference type="GeneID" id="75830286"/>
<dbReference type="InterPro" id="IPR017438">
    <property type="entry name" value="ATP-NAD_kinase_N"/>
</dbReference>
<feature type="domain" description="DAGKc" evidence="2">
    <location>
        <begin position="37"/>
        <end position="177"/>
    </location>
</feature>
<dbReference type="Pfam" id="PF00781">
    <property type="entry name" value="DAGK_cat"/>
    <property type="match status" value="1"/>
</dbReference>
<feature type="compositionally biased region" description="Basic and acidic residues" evidence="1">
    <location>
        <begin position="459"/>
        <end position="475"/>
    </location>
</feature>
<sequence length="713" mass="78951">MTPAESFRVLDDQGRPITLVQAESSLKISAIAYGSAQQQKKAMVLVNPSSGPGHAVKLWEKQVKPLFDAARMHFDVVFLKKGGEATELMQNLDYKTYDAIIACSGDGTPHEIFNGLAKRPDAGRALRKLAIAQVPCGSGNAMAINLYGSNKAAVAAIGIIKGVVTPVDLVSITQGENNNRYVSVLSQAVGIIAESDLATEHLRWMGSKRFEVGLVMRIWKKQCYPCDLAMKVEVADKEEIKRFYAGKLDKAQTPEFYDKMYGHEGLPELKYGTVNSAISPDWQQISTDKIGNFYCGNMAYMAPDASFFPAALPSDGCMDLVTIDGDLSAMKGANVLLSVEASARASASMSKKFGRLTSGPWGRLKPVDQESLDSMGLVSKGDDRLRDEVTQEKYFRTIMEKYMIFCVDAATGDELSRRFAALELAEGAGPLSAPTAAPLRGPSRAETPTVNPDAEEHPEEPPDKFRSKTKIEVAPKSKQSVLVSRSTERESTAFSTSSETAPRPSSEKLADPENTRALSDILTALRKLREGIVASKRVDDFANQAYLFGVRLSILVRHPESYHPAILRLLQWLHPQNALESMTKEEIVGYLVLDTACRRKELTEAFILAKKYRLRSGKVYAVLHALVHDNWVRFRKLKGEVDGHKARIMEFAEDDMRITTLKAFGRTYMSVRVDFLEAMTDITWPEIQKNYECGWQREGDLVIIRKVKGKAQA</sequence>
<dbReference type="AlphaFoldDB" id="A0A9P9XVC9"/>
<dbReference type="PANTHER" id="PTHR39398">
    <property type="entry name" value="YALI0F14311P"/>
    <property type="match status" value="1"/>
</dbReference>
<comment type="caution">
    <text evidence="3">The sequence shown here is derived from an EMBL/GenBank/DDBJ whole genome shotgun (WGS) entry which is preliminary data.</text>
</comment>
<dbReference type="Proteomes" id="UP001055219">
    <property type="component" value="Unassembled WGS sequence"/>
</dbReference>